<gene>
    <name evidence="2" type="ORF">GCM10009754_85640</name>
</gene>
<dbReference type="EMBL" id="BAAANN010000071">
    <property type="protein sequence ID" value="GAA1993303.1"/>
    <property type="molecule type" value="Genomic_DNA"/>
</dbReference>
<dbReference type="GO" id="GO:0016779">
    <property type="term" value="F:nucleotidyltransferase activity"/>
    <property type="evidence" value="ECO:0007669"/>
    <property type="project" value="UniProtKB-KW"/>
</dbReference>
<sequence length="354" mass="37790">MRMVEHDYGSAEIVLPVKPKLLPGLDVLERGDGQVQFGVHSGHSVVACDVSPDILSALRRLDGSTSTTDLLALAEGEHHAEELRDLLTELTELGFLEDADEPRTDTPVLRDASFWSLRTGRTRRETTADRARYAVVVHGVGRLTTTVACLLAAAGVGHVRVETDGLVGEEELGGGFSDADLGRQRRTATAELIQRVNPRVKTGKLGRRPPDLAVLADAVVPAPELVAELVADGITHLRAGVHDGRGVVGPLVIPGRSSCLRCLDLHHADRDGHWPLVASQLAGRRQRADLSDVSATAALACVQSLRALLSAERRPPTWETTLEVDAFDGTVAHHPAPPHPDCGCRPSAGIPPMA</sequence>
<dbReference type="Proteomes" id="UP001501116">
    <property type="component" value="Unassembled WGS sequence"/>
</dbReference>
<keyword evidence="2" id="KW-0808">Transferase</keyword>
<dbReference type="NCBIfam" id="TIGR03882">
    <property type="entry name" value="cyclo_dehyd_2"/>
    <property type="match status" value="1"/>
</dbReference>
<evidence type="ECO:0000313" key="3">
    <source>
        <dbReference type="Proteomes" id="UP001501116"/>
    </source>
</evidence>
<dbReference type="InterPro" id="IPR000594">
    <property type="entry name" value="ThiF_NAD_FAD-bd"/>
</dbReference>
<feature type="domain" description="THIF-type NAD/FAD binding fold" evidence="1">
    <location>
        <begin position="132"/>
        <end position="343"/>
    </location>
</feature>
<protein>
    <submittedName>
        <fullName evidence="2">ThiF family adenylyltransferase</fullName>
    </submittedName>
</protein>
<comment type="caution">
    <text evidence="2">The sequence shown here is derived from an EMBL/GenBank/DDBJ whole genome shotgun (WGS) entry which is preliminary data.</text>
</comment>
<organism evidence="2 3">
    <name type="scientific">Amycolatopsis minnesotensis</name>
    <dbReference type="NCBI Taxonomy" id="337894"/>
    <lineage>
        <taxon>Bacteria</taxon>
        <taxon>Bacillati</taxon>
        <taxon>Actinomycetota</taxon>
        <taxon>Actinomycetes</taxon>
        <taxon>Pseudonocardiales</taxon>
        <taxon>Pseudonocardiaceae</taxon>
        <taxon>Amycolatopsis</taxon>
    </lineage>
</organism>
<dbReference type="InterPro" id="IPR022291">
    <property type="entry name" value="Bacteriocin_synth_cyclodeHase"/>
</dbReference>
<proteinExistence type="predicted"/>
<dbReference type="Gene3D" id="3.40.50.720">
    <property type="entry name" value="NAD(P)-binding Rossmann-like Domain"/>
    <property type="match status" value="1"/>
</dbReference>
<accession>A0ABP5E890</accession>
<evidence type="ECO:0000259" key="1">
    <source>
        <dbReference type="Pfam" id="PF00899"/>
    </source>
</evidence>
<dbReference type="SUPFAM" id="SSF69572">
    <property type="entry name" value="Activating enzymes of the ubiquitin-like proteins"/>
    <property type="match status" value="1"/>
</dbReference>
<keyword evidence="2" id="KW-0548">Nucleotidyltransferase</keyword>
<evidence type="ECO:0000313" key="2">
    <source>
        <dbReference type="EMBL" id="GAA1993303.1"/>
    </source>
</evidence>
<dbReference type="InterPro" id="IPR035985">
    <property type="entry name" value="Ubiquitin-activating_enz"/>
</dbReference>
<dbReference type="Pfam" id="PF00899">
    <property type="entry name" value="ThiF"/>
    <property type="match status" value="1"/>
</dbReference>
<reference evidence="3" key="1">
    <citation type="journal article" date="2019" name="Int. J. Syst. Evol. Microbiol.">
        <title>The Global Catalogue of Microorganisms (GCM) 10K type strain sequencing project: providing services to taxonomists for standard genome sequencing and annotation.</title>
        <authorList>
            <consortium name="The Broad Institute Genomics Platform"/>
            <consortium name="The Broad Institute Genome Sequencing Center for Infectious Disease"/>
            <person name="Wu L."/>
            <person name="Ma J."/>
        </authorList>
    </citation>
    <scope>NUCLEOTIDE SEQUENCE [LARGE SCALE GENOMIC DNA]</scope>
    <source>
        <strain evidence="3">JCM 14545</strain>
    </source>
</reference>
<keyword evidence="3" id="KW-1185">Reference proteome</keyword>
<name>A0ABP5E890_9PSEU</name>